<feature type="compositionally biased region" description="Polar residues" evidence="1">
    <location>
        <begin position="243"/>
        <end position="256"/>
    </location>
</feature>
<protein>
    <submittedName>
        <fullName evidence="2">Uncharacterized protein</fullName>
    </submittedName>
</protein>
<feature type="compositionally biased region" description="Low complexity" evidence="1">
    <location>
        <begin position="279"/>
        <end position="293"/>
    </location>
</feature>
<feature type="compositionally biased region" description="Low complexity" evidence="1">
    <location>
        <begin position="334"/>
        <end position="370"/>
    </location>
</feature>
<evidence type="ECO:0000313" key="3">
    <source>
        <dbReference type="Proteomes" id="UP000054270"/>
    </source>
</evidence>
<feature type="region of interest" description="Disordered" evidence="1">
    <location>
        <begin position="126"/>
        <end position="379"/>
    </location>
</feature>
<dbReference type="Proteomes" id="UP000054270">
    <property type="component" value="Unassembled WGS sequence"/>
</dbReference>
<evidence type="ECO:0000313" key="2">
    <source>
        <dbReference type="EMBL" id="KJA19449.1"/>
    </source>
</evidence>
<dbReference type="OMA" id="NPHHPGV"/>
<gene>
    <name evidence="2" type="ORF">HYPSUDRAFT_44193</name>
</gene>
<feature type="compositionally biased region" description="Basic and acidic residues" evidence="1">
    <location>
        <begin position="47"/>
        <end position="59"/>
    </location>
</feature>
<reference evidence="3" key="1">
    <citation type="submission" date="2014-04" db="EMBL/GenBank/DDBJ databases">
        <title>Evolutionary Origins and Diversification of the Mycorrhizal Mutualists.</title>
        <authorList>
            <consortium name="DOE Joint Genome Institute"/>
            <consortium name="Mycorrhizal Genomics Consortium"/>
            <person name="Kohler A."/>
            <person name="Kuo A."/>
            <person name="Nagy L.G."/>
            <person name="Floudas D."/>
            <person name="Copeland A."/>
            <person name="Barry K.W."/>
            <person name="Cichocki N."/>
            <person name="Veneault-Fourrey C."/>
            <person name="LaButti K."/>
            <person name="Lindquist E.A."/>
            <person name="Lipzen A."/>
            <person name="Lundell T."/>
            <person name="Morin E."/>
            <person name="Murat C."/>
            <person name="Riley R."/>
            <person name="Ohm R."/>
            <person name="Sun H."/>
            <person name="Tunlid A."/>
            <person name="Henrissat B."/>
            <person name="Grigoriev I.V."/>
            <person name="Hibbett D.S."/>
            <person name="Martin F."/>
        </authorList>
    </citation>
    <scope>NUCLEOTIDE SEQUENCE [LARGE SCALE GENOMIC DNA]</scope>
    <source>
        <strain evidence="3">FD-334 SS-4</strain>
    </source>
</reference>
<feature type="compositionally biased region" description="Polar residues" evidence="1">
    <location>
        <begin position="223"/>
        <end position="232"/>
    </location>
</feature>
<feature type="compositionally biased region" description="Low complexity" evidence="1">
    <location>
        <begin position="170"/>
        <end position="195"/>
    </location>
</feature>
<sequence length="535" mass="55841">MPLPDERPRQSVANLIGRFETQTKRLSLSASSPSRSSSVVSHVTGDSAKEEVKERREWPPRSTTESAQKQFPIVPSLYSRNPPPPLNTSSMSNPPAAAGDNMKVDASAAEVGEVEIPLTAKALNASQRQAKAGPNTFLENWRKDLPPSAPDVVEPSVPETAKPDLAAESTAPTPTLATTKKLAPPSTPRTSSVTSKATATRALALSKSTTSLAPRTPVKSVLKSPSSRQSLASPAPQPLKPQHTGQSVASNATTKRSVAKPPPMPSVPKTPGRSDPAARSKTPTSSRPKTPSTGLFAPTAASLAKSRNAVPPVPTPVKKAHLSSNSLDRLSKPTAASQARMAAAAANTPRPSVAAPRVAASKSKTAPTASKPRKDVTAPRAAAATSVAVAAAATGLATAVVEEQVSAQAEVEGNVERIENTQPIEVLDTEVAVASSDLEEVEADVKDADQAEVEEGQHSVEEQGLEPMSPEPEAALEPEATDPEGTADTPAEHDSKDDLEDIVNLLQSVNITKPLVDTPADIPDDILEIPDEEEK</sequence>
<feature type="region of interest" description="Disordered" evidence="1">
    <location>
        <begin position="22"/>
        <end position="103"/>
    </location>
</feature>
<dbReference type="OrthoDB" id="10260961at2759"/>
<feature type="region of interest" description="Disordered" evidence="1">
    <location>
        <begin position="435"/>
        <end position="535"/>
    </location>
</feature>
<feature type="compositionally biased region" description="Acidic residues" evidence="1">
    <location>
        <begin position="522"/>
        <end position="535"/>
    </location>
</feature>
<name>A0A0D2NKN4_HYPSF</name>
<evidence type="ECO:0000256" key="1">
    <source>
        <dbReference type="SAM" id="MobiDB-lite"/>
    </source>
</evidence>
<dbReference type="STRING" id="945553.A0A0D2NKN4"/>
<keyword evidence="3" id="KW-1185">Reference proteome</keyword>
<organism evidence="2 3">
    <name type="scientific">Hypholoma sublateritium (strain FD-334 SS-4)</name>
    <dbReference type="NCBI Taxonomy" id="945553"/>
    <lineage>
        <taxon>Eukaryota</taxon>
        <taxon>Fungi</taxon>
        <taxon>Dikarya</taxon>
        <taxon>Basidiomycota</taxon>
        <taxon>Agaricomycotina</taxon>
        <taxon>Agaricomycetes</taxon>
        <taxon>Agaricomycetidae</taxon>
        <taxon>Agaricales</taxon>
        <taxon>Agaricineae</taxon>
        <taxon>Strophariaceae</taxon>
        <taxon>Hypholoma</taxon>
    </lineage>
</organism>
<feature type="compositionally biased region" description="Basic and acidic residues" evidence="1">
    <location>
        <begin position="443"/>
        <end position="461"/>
    </location>
</feature>
<dbReference type="EMBL" id="KN817577">
    <property type="protein sequence ID" value="KJA19449.1"/>
    <property type="molecule type" value="Genomic_DNA"/>
</dbReference>
<proteinExistence type="predicted"/>
<accession>A0A0D2NKN4</accession>
<feature type="compositionally biased region" description="Low complexity" evidence="1">
    <location>
        <begin position="25"/>
        <end position="41"/>
    </location>
</feature>
<dbReference type="AlphaFoldDB" id="A0A0D2NKN4"/>